<evidence type="ECO:0000313" key="2">
    <source>
        <dbReference type="Proteomes" id="UP000078542"/>
    </source>
</evidence>
<protein>
    <submittedName>
        <fullName evidence="1">Uncharacterized protein</fullName>
    </submittedName>
</protein>
<dbReference type="Proteomes" id="UP000078542">
    <property type="component" value="Unassembled WGS sequence"/>
</dbReference>
<sequence length="108" mass="12188">MGQKACNLHDVTFGYYQDLCLHLCPIFRRLSWEVLCSVRRNLYFGGGGIIIGTLVDAIQLPPPLPVSLLLQQHQVLEKDAISRTQLHLILNDTVTNAKPPRMETMTKC</sequence>
<name>A0A151INN4_9HYME</name>
<organism evidence="1 2">
    <name type="scientific">Cyphomyrmex costatus</name>
    <dbReference type="NCBI Taxonomy" id="456900"/>
    <lineage>
        <taxon>Eukaryota</taxon>
        <taxon>Metazoa</taxon>
        <taxon>Ecdysozoa</taxon>
        <taxon>Arthropoda</taxon>
        <taxon>Hexapoda</taxon>
        <taxon>Insecta</taxon>
        <taxon>Pterygota</taxon>
        <taxon>Neoptera</taxon>
        <taxon>Endopterygota</taxon>
        <taxon>Hymenoptera</taxon>
        <taxon>Apocrita</taxon>
        <taxon>Aculeata</taxon>
        <taxon>Formicoidea</taxon>
        <taxon>Formicidae</taxon>
        <taxon>Myrmicinae</taxon>
        <taxon>Cyphomyrmex</taxon>
    </lineage>
</organism>
<dbReference type="AlphaFoldDB" id="A0A151INN4"/>
<keyword evidence="2" id="KW-1185">Reference proteome</keyword>
<accession>A0A151INN4</accession>
<proteinExistence type="predicted"/>
<evidence type="ECO:0000313" key="1">
    <source>
        <dbReference type="EMBL" id="KYN06948.1"/>
    </source>
</evidence>
<gene>
    <name evidence="1" type="ORF">ALC62_02070</name>
</gene>
<reference evidence="1 2" key="1">
    <citation type="submission" date="2016-03" db="EMBL/GenBank/DDBJ databases">
        <title>Cyphomyrmex costatus WGS genome.</title>
        <authorList>
            <person name="Nygaard S."/>
            <person name="Hu H."/>
            <person name="Boomsma J."/>
            <person name="Zhang G."/>
        </authorList>
    </citation>
    <scope>NUCLEOTIDE SEQUENCE [LARGE SCALE GENOMIC DNA]</scope>
    <source>
        <strain evidence="1">MS0001</strain>
        <tissue evidence="1">Whole body</tissue>
    </source>
</reference>
<dbReference type="EMBL" id="KQ976940">
    <property type="protein sequence ID" value="KYN06948.1"/>
    <property type="molecule type" value="Genomic_DNA"/>
</dbReference>